<dbReference type="InterPro" id="IPR013078">
    <property type="entry name" value="His_Pase_superF_clade-1"/>
</dbReference>
<keyword evidence="5" id="KW-1185">Reference proteome</keyword>
<dbReference type="GO" id="GO:0043456">
    <property type="term" value="P:regulation of pentose-phosphate shunt"/>
    <property type="evidence" value="ECO:0007669"/>
    <property type="project" value="TreeGrafter"/>
</dbReference>
<sequence length="229" mass="24733">MARTQQSTDASTTTSGPAVRIYLVRHGETRENREGIIQGQRDTLLNEEGREQARAVGEALKEVRFDAAFSSDLSRAVETAEAILAHHPGIQLVKEQELRERFMGYLEGKSGMEANLRLAVAMEGGPEGSAAFAQRATSWWRSRVAGHAVGKGLENVLVTTHGGFIVTLVRELIGSRRVVAGPGIVVWRCPNASVTVIELQANGKGALVRYGDASHLAQPALESNVDIHT</sequence>
<dbReference type="PANTHER" id="PTHR46517:SF1">
    <property type="entry name" value="FRUCTOSE-2,6-BISPHOSPHATASE TIGAR"/>
    <property type="match status" value="1"/>
</dbReference>
<dbReference type="CDD" id="cd07067">
    <property type="entry name" value="HP_PGM_like"/>
    <property type="match status" value="1"/>
</dbReference>
<dbReference type="Proteomes" id="UP000467700">
    <property type="component" value="Unassembled WGS sequence"/>
</dbReference>
<dbReference type="PROSITE" id="PS00175">
    <property type="entry name" value="PG_MUTASE"/>
    <property type="match status" value="1"/>
</dbReference>
<evidence type="ECO:0000313" key="4">
    <source>
        <dbReference type="EMBL" id="CAA7271502.1"/>
    </source>
</evidence>
<accession>A0A8S0Y0Z4</accession>
<dbReference type="EMBL" id="CACVBS010000112">
    <property type="protein sequence ID" value="CAA7271502.1"/>
    <property type="molecule type" value="Genomic_DNA"/>
</dbReference>
<gene>
    <name evidence="4" type="ORF">AAE3_LOCUS13880</name>
</gene>
<comment type="caution">
    <text evidence="4">The sequence shown here is derived from an EMBL/GenBank/DDBJ whole genome shotgun (WGS) entry which is preliminary data.</text>
</comment>
<dbReference type="SUPFAM" id="SSF53254">
    <property type="entry name" value="Phosphoglycerate mutase-like"/>
    <property type="match status" value="1"/>
</dbReference>
<name>A0A8S0Y0Z4_CYCAE</name>
<evidence type="ECO:0008006" key="6">
    <source>
        <dbReference type="Google" id="ProtNLM"/>
    </source>
</evidence>
<keyword evidence="1" id="KW-0378">Hydrolase</keyword>
<dbReference type="InterPro" id="IPR051695">
    <property type="entry name" value="Phosphoglycerate_Mutase"/>
</dbReference>
<dbReference type="SMART" id="SM00855">
    <property type="entry name" value="PGAM"/>
    <property type="match status" value="1"/>
</dbReference>
<dbReference type="AlphaFoldDB" id="A0A8S0Y0Z4"/>
<dbReference type="InterPro" id="IPR001345">
    <property type="entry name" value="PG/BPGM_mutase_AS"/>
</dbReference>
<feature type="active site" description="Tele-phosphohistidine intermediate" evidence="2">
    <location>
        <position position="26"/>
    </location>
</feature>
<reference evidence="4 5" key="1">
    <citation type="submission" date="2020-01" db="EMBL/GenBank/DDBJ databases">
        <authorList>
            <person name="Gupta K D."/>
        </authorList>
    </citation>
    <scope>NUCLEOTIDE SEQUENCE [LARGE SCALE GENOMIC DNA]</scope>
</reference>
<evidence type="ECO:0000256" key="3">
    <source>
        <dbReference type="PIRSR" id="PIRSR613078-2"/>
    </source>
</evidence>
<dbReference type="GO" id="GO:0045820">
    <property type="term" value="P:negative regulation of glycolytic process"/>
    <property type="evidence" value="ECO:0007669"/>
    <property type="project" value="TreeGrafter"/>
</dbReference>
<dbReference type="InterPro" id="IPR029033">
    <property type="entry name" value="His_PPase_superfam"/>
</dbReference>
<feature type="binding site" evidence="3">
    <location>
        <position position="75"/>
    </location>
    <ligand>
        <name>substrate</name>
    </ligand>
</feature>
<evidence type="ECO:0000256" key="1">
    <source>
        <dbReference type="ARBA" id="ARBA00022801"/>
    </source>
</evidence>
<dbReference type="Pfam" id="PF00300">
    <property type="entry name" value="His_Phos_1"/>
    <property type="match status" value="1"/>
</dbReference>
<evidence type="ECO:0000313" key="5">
    <source>
        <dbReference type="Proteomes" id="UP000467700"/>
    </source>
</evidence>
<feature type="binding site" evidence="3">
    <location>
        <begin position="25"/>
        <end position="32"/>
    </location>
    <ligand>
        <name>substrate</name>
    </ligand>
</feature>
<protein>
    <recommendedName>
        <fullName evidence="6">Phosphoglycerate mutase</fullName>
    </recommendedName>
</protein>
<dbReference type="GO" id="GO:0004331">
    <property type="term" value="F:fructose-2,6-bisphosphate 2-phosphatase activity"/>
    <property type="evidence" value="ECO:0007669"/>
    <property type="project" value="TreeGrafter"/>
</dbReference>
<dbReference type="Gene3D" id="3.40.50.1240">
    <property type="entry name" value="Phosphoglycerate mutase-like"/>
    <property type="match status" value="1"/>
</dbReference>
<evidence type="ECO:0000256" key="2">
    <source>
        <dbReference type="PIRSR" id="PIRSR613078-1"/>
    </source>
</evidence>
<dbReference type="GO" id="GO:0005829">
    <property type="term" value="C:cytosol"/>
    <property type="evidence" value="ECO:0007669"/>
    <property type="project" value="TreeGrafter"/>
</dbReference>
<proteinExistence type="predicted"/>
<feature type="active site" description="Proton donor/acceptor" evidence="2">
    <location>
        <position position="100"/>
    </location>
</feature>
<organism evidence="4 5">
    <name type="scientific">Cyclocybe aegerita</name>
    <name type="common">Black poplar mushroom</name>
    <name type="synonym">Agrocybe aegerita</name>
    <dbReference type="NCBI Taxonomy" id="1973307"/>
    <lineage>
        <taxon>Eukaryota</taxon>
        <taxon>Fungi</taxon>
        <taxon>Dikarya</taxon>
        <taxon>Basidiomycota</taxon>
        <taxon>Agaricomycotina</taxon>
        <taxon>Agaricomycetes</taxon>
        <taxon>Agaricomycetidae</taxon>
        <taxon>Agaricales</taxon>
        <taxon>Agaricineae</taxon>
        <taxon>Bolbitiaceae</taxon>
        <taxon>Cyclocybe</taxon>
    </lineage>
</organism>
<dbReference type="PANTHER" id="PTHR46517">
    <property type="entry name" value="FRUCTOSE-2,6-BISPHOSPHATASE TIGAR"/>
    <property type="match status" value="1"/>
</dbReference>
<dbReference type="OrthoDB" id="354304at2759"/>